<sequence>MPNIIVTGAASGLGKAFVTAYLKSADNSVLAVDRSFSSSSAQNVLEAADAYRKDVGNNETNTLRMFTIDVRDETQITTQLHDVEDIDLVIHSAGVRGLESSVSIKRSADVAEAETMNVITAETMTDTFQTNTVGTFLLIRALLPKLRPLGGSKVVIMGSRMGSMGSNTTGGGYAYRASKAALNAIVKSFSIDLPDIIFTVVHPGRVESGLVAVKEDGAISAEESVVDVLGLIGRFGNEDSGKFFDRFGEEVPW</sequence>
<dbReference type="AlphaFoldDB" id="A0A8H6CBT2"/>
<dbReference type="Gene3D" id="3.40.50.720">
    <property type="entry name" value="NAD(P)-binding Rossmann-like Domain"/>
    <property type="match status" value="1"/>
</dbReference>
<comment type="caution">
    <text evidence="1">The sequence shown here is derived from an EMBL/GenBank/DDBJ whole genome shotgun (WGS) entry which is preliminary data.</text>
</comment>
<keyword evidence="2" id="KW-1185">Reference proteome</keyword>
<gene>
    <name evidence="1" type="ORF">HO133_002977</name>
</gene>
<dbReference type="PANTHER" id="PTHR45458:SF1">
    <property type="entry name" value="SHORT CHAIN DEHYDROGENASE"/>
    <property type="match status" value="1"/>
</dbReference>
<dbReference type="Proteomes" id="UP000593566">
    <property type="component" value="Unassembled WGS sequence"/>
</dbReference>
<dbReference type="InterPro" id="IPR052184">
    <property type="entry name" value="SDR_enzymes"/>
</dbReference>
<dbReference type="EMBL" id="JACCJB010000016">
    <property type="protein sequence ID" value="KAF6220544.1"/>
    <property type="molecule type" value="Genomic_DNA"/>
</dbReference>
<protein>
    <recommendedName>
        <fullName evidence="3">NAD(P)-binding protein</fullName>
    </recommendedName>
</protein>
<dbReference type="GO" id="GO:0016616">
    <property type="term" value="F:oxidoreductase activity, acting on the CH-OH group of donors, NAD or NADP as acceptor"/>
    <property type="evidence" value="ECO:0007669"/>
    <property type="project" value="TreeGrafter"/>
</dbReference>
<dbReference type="InterPro" id="IPR036291">
    <property type="entry name" value="NAD(P)-bd_dom_sf"/>
</dbReference>
<dbReference type="GeneID" id="59331389"/>
<name>A0A8H6CBT2_9LECA</name>
<dbReference type="SUPFAM" id="SSF51735">
    <property type="entry name" value="NAD(P)-binding Rossmann-fold domains"/>
    <property type="match status" value="1"/>
</dbReference>
<evidence type="ECO:0008006" key="3">
    <source>
        <dbReference type="Google" id="ProtNLM"/>
    </source>
</evidence>
<proteinExistence type="predicted"/>
<evidence type="ECO:0000313" key="2">
    <source>
        <dbReference type="Proteomes" id="UP000593566"/>
    </source>
</evidence>
<reference evidence="1 2" key="1">
    <citation type="journal article" date="2020" name="Genomics">
        <title>Complete, high-quality genomes from long-read metagenomic sequencing of two wolf lichen thalli reveals enigmatic genome architecture.</title>
        <authorList>
            <person name="McKenzie S.K."/>
            <person name="Walston R.F."/>
            <person name="Allen J.L."/>
        </authorList>
    </citation>
    <scope>NUCLEOTIDE SEQUENCE [LARGE SCALE GENOMIC DNA]</scope>
    <source>
        <strain evidence="1">WasteWater1</strain>
    </source>
</reference>
<dbReference type="Pfam" id="PF00106">
    <property type="entry name" value="adh_short"/>
    <property type="match status" value="1"/>
</dbReference>
<dbReference type="PANTHER" id="PTHR45458">
    <property type="entry name" value="SHORT-CHAIN DEHYDROGENASE/REDUCTASE SDR"/>
    <property type="match status" value="1"/>
</dbReference>
<dbReference type="PRINTS" id="PR00081">
    <property type="entry name" value="GDHRDH"/>
</dbReference>
<accession>A0A8H6CBT2</accession>
<organism evidence="1 2">
    <name type="scientific">Letharia lupina</name>
    <dbReference type="NCBI Taxonomy" id="560253"/>
    <lineage>
        <taxon>Eukaryota</taxon>
        <taxon>Fungi</taxon>
        <taxon>Dikarya</taxon>
        <taxon>Ascomycota</taxon>
        <taxon>Pezizomycotina</taxon>
        <taxon>Lecanoromycetes</taxon>
        <taxon>OSLEUM clade</taxon>
        <taxon>Lecanoromycetidae</taxon>
        <taxon>Lecanorales</taxon>
        <taxon>Lecanorineae</taxon>
        <taxon>Parmeliaceae</taxon>
        <taxon>Letharia</taxon>
    </lineage>
</organism>
<evidence type="ECO:0000313" key="1">
    <source>
        <dbReference type="EMBL" id="KAF6220544.1"/>
    </source>
</evidence>
<dbReference type="RefSeq" id="XP_037149979.1">
    <property type="nucleotide sequence ID" value="XM_037293901.1"/>
</dbReference>
<dbReference type="InterPro" id="IPR002347">
    <property type="entry name" value="SDR_fam"/>
</dbReference>